<evidence type="ECO:0000313" key="1">
    <source>
        <dbReference type="EMBL" id="KKN75595.1"/>
    </source>
</evidence>
<reference evidence="1" key="1">
    <citation type="journal article" date="2015" name="Nature">
        <title>Complex archaea that bridge the gap between prokaryotes and eukaryotes.</title>
        <authorList>
            <person name="Spang A."/>
            <person name="Saw J.H."/>
            <person name="Jorgensen S.L."/>
            <person name="Zaremba-Niedzwiedzka K."/>
            <person name="Martijn J."/>
            <person name="Lind A.E."/>
            <person name="van Eijk R."/>
            <person name="Schleper C."/>
            <person name="Guy L."/>
            <person name="Ettema T.J."/>
        </authorList>
    </citation>
    <scope>NUCLEOTIDE SEQUENCE</scope>
</reference>
<name>A0A0F9T2T8_9ZZZZ</name>
<comment type="caution">
    <text evidence="1">The sequence shown here is derived from an EMBL/GenBank/DDBJ whole genome shotgun (WGS) entry which is preliminary data.</text>
</comment>
<protein>
    <submittedName>
        <fullName evidence="1">Uncharacterized protein</fullName>
    </submittedName>
</protein>
<sequence>MAIKRRLATQTRFANGLIRVMSQSRLFPAMEYQSLDVVRQEDEFMGDTLNTFKWGVSNGTGNAAADPVIPGTLVVNGVCDFVTGDAGGSTASSELTGGLTFRGDHGAVIVACLTVDIVTGVKIEFGFTDALADPGAVATKATPSFNATDCALWVFDTDDSGTGWEGLAANNGTTNPMTTLTPSTGAISPVAATYEWLMIELIENDDGNSQCAVEYSLFTADGRRIFNEVAGQVDDQGPNSNVLLTPWLYVEDRNGNSKTMSVDYFGAYQYRTAVQ</sequence>
<gene>
    <name evidence="1" type="ORF">LCGC14_0378330</name>
</gene>
<dbReference type="AlphaFoldDB" id="A0A0F9T2T8"/>
<dbReference type="EMBL" id="LAZR01000306">
    <property type="protein sequence ID" value="KKN75595.1"/>
    <property type="molecule type" value="Genomic_DNA"/>
</dbReference>
<proteinExistence type="predicted"/>
<organism evidence="1">
    <name type="scientific">marine sediment metagenome</name>
    <dbReference type="NCBI Taxonomy" id="412755"/>
    <lineage>
        <taxon>unclassified sequences</taxon>
        <taxon>metagenomes</taxon>
        <taxon>ecological metagenomes</taxon>
    </lineage>
</organism>
<accession>A0A0F9T2T8</accession>